<dbReference type="InterPro" id="IPR000477">
    <property type="entry name" value="RT_dom"/>
</dbReference>
<dbReference type="PANTHER" id="PTHR19446">
    <property type="entry name" value="REVERSE TRANSCRIPTASES"/>
    <property type="match status" value="1"/>
</dbReference>
<accession>A0A2G9UL73</accession>
<dbReference type="Pfam" id="PF00078">
    <property type="entry name" value="RVT_1"/>
    <property type="match status" value="1"/>
</dbReference>
<dbReference type="EMBL" id="KZ346086">
    <property type="protein sequence ID" value="PIO71018.1"/>
    <property type="molecule type" value="Genomic_DNA"/>
</dbReference>
<proteinExistence type="predicted"/>
<dbReference type="Proteomes" id="UP000230423">
    <property type="component" value="Unassembled WGS sequence"/>
</dbReference>
<evidence type="ECO:0000313" key="2">
    <source>
        <dbReference type="EMBL" id="PIO71018.1"/>
    </source>
</evidence>
<dbReference type="OrthoDB" id="410104at2759"/>
<evidence type="ECO:0000313" key="3">
    <source>
        <dbReference type="Proteomes" id="UP000230423"/>
    </source>
</evidence>
<dbReference type="InterPro" id="IPR043502">
    <property type="entry name" value="DNA/RNA_pol_sf"/>
</dbReference>
<evidence type="ECO:0000259" key="1">
    <source>
        <dbReference type="Pfam" id="PF00078"/>
    </source>
</evidence>
<dbReference type="CDD" id="cd01650">
    <property type="entry name" value="RT_nLTR_like"/>
    <property type="match status" value="1"/>
</dbReference>
<feature type="domain" description="Reverse transcriptase" evidence="1">
    <location>
        <begin position="119"/>
        <end position="273"/>
    </location>
</feature>
<name>A0A2G9UL73_TELCI</name>
<reference evidence="2 3" key="1">
    <citation type="submission" date="2015-09" db="EMBL/GenBank/DDBJ databases">
        <title>Draft genome of the parasitic nematode Teladorsagia circumcincta isolate WARC Sus (inbred).</title>
        <authorList>
            <person name="Mitreva M."/>
        </authorList>
    </citation>
    <scope>NUCLEOTIDE SEQUENCE [LARGE SCALE GENOMIC DNA]</scope>
    <source>
        <strain evidence="2 3">S</strain>
    </source>
</reference>
<keyword evidence="3" id="KW-1185">Reference proteome</keyword>
<dbReference type="SUPFAM" id="SSF56672">
    <property type="entry name" value="DNA/RNA polymerases"/>
    <property type="match status" value="1"/>
</dbReference>
<sequence length="295" mass="33686">MEGFFNGRGTKERWLEHFRGILNQPNPPNPTASMTRSLKKTEKLVVNTVCRNREEVIAAIECFRNRKYPGMDEITAELLKAGGSAIEESLVKLFSRCWSRREVPEDWWRGVIVKLPEKEDLSDSGNWRGITLLSVPGKTFCSVLLQRLRTAIDERLREEQARFRGGRSCCEQIFTLRNIIEQCVKYCLPVVIDYVDFKKAFDSFQRSNRYGLCPATLHQHIQESVLHLVLCVSMDTGYTPFFQIATGVRQGCNLSPILFTICLDFVMKKTMEKVSTFSARATVKGGFIIENAVKA</sequence>
<protein>
    <recommendedName>
        <fullName evidence="1">Reverse transcriptase domain-containing protein</fullName>
    </recommendedName>
</protein>
<organism evidence="2 3">
    <name type="scientific">Teladorsagia circumcincta</name>
    <name type="common">Brown stomach worm</name>
    <name type="synonym">Ostertagia circumcincta</name>
    <dbReference type="NCBI Taxonomy" id="45464"/>
    <lineage>
        <taxon>Eukaryota</taxon>
        <taxon>Metazoa</taxon>
        <taxon>Ecdysozoa</taxon>
        <taxon>Nematoda</taxon>
        <taxon>Chromadorea</taxon>
        <taxon>Rhabditida</taxon>
        <taxon>Rhabditina</taxon>
        <taxon>Rhabditomorpha</taxon>
        <taxon>Strongyloidea</taxon>
        <taxon>Trichostrongylidae</taxon>
        <taxon>Teladorsagia</taxon>
    </lineage>
</organism>
<gene>
    <name evidence="2" type="ORF">TELCIR_07094</name>
</gene>
<dbReference type="AlphaFoldDB" id="A0A2G9UL73"/>